<dbReference type="EMBL" id="CP089982">
    <property type="protein sequence ID" value="WXA96008.1"/>
    <property type="molecule type" value="Genomic_DNA"/>
</dbReference>
<feature type="compositionally biased region" description="Basic and acidic residues" evidence="1">
    <location>
        <begin position="91"/>
        <end position="104"/>
    </location>
</feature>
<dbReference type="Gene3D" id="3.30.1370.110">
    <property type="match status" value="1"/>
</dbReference>
<proteinExistence type="predicted"/>
<dbReference type="Pfam" id="PF01713">
    <property type="entry name" value="Smr"/>
    <property type="match status" value="1"/>
</dbReference>
<dbReference type="InterPro" id="IPR036063">
    <property type="entry name" value="Smr_dom_sf"/>
</dbReference>
<reference evidence="3 4" key="1">
    <citation type="submission" date="2021-12" db="EMBL/GenBank/DDBJ databases">
        <title>Discovery of the Pendulisporaceae a myxobacterial family with distinct sporulation behavior and unique specialized metabolism.</title>
        <authorList>
            <person name="Garcia R."/>
            <person name="Popoff A."/>
            <person name="Bader C.D."/>
            <person name="Loehr J."/>
            <person name="Walesch S."/>
            <person name="Walt C."/>
            <person name="Boldt J."/>
            <person name="Bunk B."/>
            <person name="Haeckl F.J.F.P.J."/>
            <person name="Gunesch A.P."/>
            <person name="Birkelbach J."/>
            <person name="Nuebel U."/>
            <person name="Pietschmann T."/>
            <person name="Bach T."/>
            <person name="Mueller R."/>
        </authorList>
    </citation>
    <scope>NUCLEOTIDE SEQUENCE [LARGE SCALE GENOMIC DNA]</scope>
    <source>
        <strain evidence="3 4">MSr12523</strain>
    </source>
</reference>
<keyword evidence="4" id="KW-1185">Reference proteome</keyword>
<organism evidence="3 4">
    <name type="scientific">Pendulispora brunnea</name>
    <dbReference type="NCBI Taxonomy" id="2905690"/>
    <lineage>
        <taxon>Bacteria</taxon>
        <taxon>Pseudomonadati</taxon>
        <taxon>Myxococcota</taxon>
        <taxon>Myxococcia</taxon>
        <taxon>Myxococcales</taxon>
        <taxon>Sorangiineae</taxon>
        <taxon>Pendulisporaceae</taxon>
        <taxon>Pendulispora</taxon>
    </lineage>
</organism>
<dbReference type="SMART" id="SM00463">
    <property type="entry name" value="SMR"/>
    <property type="match status" value="1"/>
</dbReference>
<evidence type="ECO:0000313" key="3">
    <source>
        <dbReference type="EMBL" id="WXA96008.1"/>
    </source>
</evidence>
<dbReference type="InterPro" id="IPR002625">
    <property type="entry name" value="Smr_dom"/>
</dbReference>
<dbReference type="Proteomes" id="UP001379533">
    <property type="component" value="Chromosome"/>
</dbReference>
<name>A0ABZ2KFA2_9BACT</name>
<dbReference type="PROSITE" id="PS50828">
    <property type="entry name" value="SMR"/>
    <property type="match status" value="1"/>
</dbReference>
<feature type="domain" description="Smr" evidence="2">
    <location>
        <begin position="163"/>
        <end position="247"/>
    </location>
</feature>
<evidence type="ECO:0000259" key="2">
    <source>
        <dbReference type="PROSITE" id="PS50828"/>
    </source>
</evidence>
<sequence length="248" mass="27050">MAKKPKAPDGPFSGLRELRDKMVQEEKQAKEEKQKKGAPKAAPRPAPSSPSRGKSSAHSANPEEDALAFHRLVAGVTPLDQTRGRVARAAHGRDEPKQPRPDPREAIRQEVDEVHEHLRALVEGGTRFEVSDDGRHVEGRRIDVPADWVRRLRRGLLPIDATVDLHGQRAGEAKSTLEAFLQTMRERGERCVLVVHGKGEHSPGGLGVLRGEIAAWLSQGSSSTHVAAFASAHEEDGGTGAVYVLLRR</sequence>
<dbReference type="PANTHER" id="PTHR35562">
    <property type="entry name" value="DNA ENDONUCLEASE SMRA-RELATED"/>
    <property type="match status" value="1"/>
</dbReference>
<feature type="region of interest" description="Disordered" evidence="1">
    <location>
        <begin position="1"/>
        <end position="104"/>
    </location>
</feature>
<gene>
    <name evidence="3" type="ORF">LZC95_04040</name>
</gene>
<dbReference type="PANTHER" id="PTHR35562:SF2">
    <property type="entry name" value="DNA ENDONUCLEASE SMRA-RELATED"/>
    <property type="match status" value="1"/>
</dbReference>
<dbReference type="RefSeq" id="WP_394846621.1">
    <property type="nucleotide sequence ID" value="NZ_CP089982.1"/>
</dbReference>
<accession>A0ABZ2KFA2</accession>
<dbReference type="SUPFAM" id="SSF160443">
    <property type="entry name" value="SMR domain-like"/>
    <property type="match status" value="1"/>
</dbReference>
<feature type="compositionally biased region" description="Basic and acidic residues" evidence="1">
    <location>
        <begin position="16"/>
        <end position="35"/>
    </location>
</feature>
<evidence type="ECO:0000256" key="1">
    <source>
        <dbReference type="SAM" id="MobiDB-lite"/>
    </source>
</evidence>
<evidence type="ECO:0000313" key="4">
    <source>
        <dbReference type="Proteomes" id="UP001379533"/>
    </source>
</evidence>
<protein>
    <submittedName>
        <fullName evidence="3">Smr/MutS family protein</fullName>
    </submittedName>
</protein>